<sequence length="132" mass="14499">MSGWRTPDVVTAEDVFARSVADAERIAREAAKARPGREPSAEDIKRVIAYAKSPEASPELRALQDRIARGALSWREVLSGEAGADRGVRAAFEVEREKLAELCVGEKRPPAPPKRAPRDDDDTPTSFTEDAW</sequence>
<accession>A0AA45R260</accession>
<evidence type="ECO:0000313" key="2">
    <source>
        <dbReference type="EMBL" id="QUF02253.1"/>
    </source>
</evidence>
<feature type="region of interest" description="Disordered" evidence="1">
    <location>
        <begin position="103"/>
        <end position="132"/>
    </location>
</feature>
<dbReference type="EMBL" id="CP073249">
    <property type="protein sequence ID" value="QUF02253.1"/>
    <property type="molecule type" value="Genomic_DNA"/>
</dbReference>
<name>A0AA45R260_9PSEU</name>
<evidence type="ECO:0000256" key="1">
    <source>
        <dbReference type="SAM" id="MobiDB-lite"/>
    </source>
</evidence>
<gene>
    <name evidence="2" type="ORF">KCV87_22500</name>
</gene>
<reference evidence="2" key="1">
    <citation type="submission" date="2021-04" db="EMBL/GenBank/DDBJ databases">
        <title>Genomic sequence of Actinosynnema pretiosum subsp. pretiosum ATCC 31280 (C-14919).</title>
        <authorList>
            <person name="Bai L."/>
            <person name="Wang X."/>
            <person name="Xiao Y."/>
        </authorList>
    </citation>
    <scope>NUCLEOTIDE SEQUENCE</scope>
    <source>
        <strain evidence="2">ATCC 31280</strain>
    </source>
</reference>
<proteinExistence type="predicted"/>
<protein>
    <submittedName>
        <fullName evidence="2">Uncharacterized protein</fullName>
    </submittedName>
</protein>
<dbReference type="AlphaFoldDB" id="A0AA45R260"/>
<organism evidence="2 3">
    <name type="scientific">Actinosynnema pretiosum subsp. pretiosum</name>
    <dbReference type="NCBI Taxonomy" id="103721"/>
    <lineage>
        <taxon>Bacteria</taxon>
        <taxon>Bacillati</taxon>
        <taxon>Actinomycetota</taxon>
        <taxon>Actinomycetes</taxon>
        <taxon>Pseudonocardiales</taxon>
        <taxon>Pseudonocardiaceae</taxon>
        <taxon>Actinosynnema</taxon>
    </lineage>
</organism>
<dbReference type="Proteomes" id="UP000677152">
    <property type="component" value="Chromosome"/>
</dbReference>
<evidence type="ECO:0000313" key="3">
    <source>
        <dbReference type="Proteomes" id="UP000677152"/>
    </source>
</evidence>